<name>A0ABV9CSV1_9ACTN</name>
<dbReference type="RefSeq" id="WP_380850077.1">
    <property type="nucleotide sequence ID" value="NZ_JBHSFP010000040.1"/>
</dbReference>
<keyword evidence="4" id="KW-1185">Reference proteome</keyword>
<sequence length="534" mass="57946">MLRSRPLWRLTAAERQVWDAYPSGAWVDLRIGDAARDDPAEGAAWGPERTVRAELVTALLLGARPAKPGQVAGLRLAGARITGMLDLSDATITSKLHLLNCHLPGTVSLTDATTKGMRFRGCDIHRIRAARATVDGLFELDSCTVHSGVRLDNAHVTGQLRLARARLMAPGMAEPGPGGRPGSDNHKASESYMEDARRPFAEAERQERGWDQNHWALWAGGLTVDGGAFCRDVQTVGGLRLIGARFNSGLYLQRAVIKGTGAHSVYADHLQATSVECSAGFTAEGTVRLRGARVTGVLSFDQATLSAEGRALHLSHMQVDELILTPASVQGEVNLGYSRVGVLLDHPSAYPGHVHLNGFAYESLRGDARLADRLSWVGRDPGGYRPQPYEHLAAWYRRIGHEQEARRVLLAKQRARRATTGLAGRLAGLLLDLIVGYGYRPWLAGVWFAVLLAAGTAVFATHPPSQVGLDERRVFHPFPYTLDLLVPVSVFELRGAWEPVGWTQWLANVLIASGWILATALIAGGTRLLRPSTP</sequence>
<dbReference type="EMBL" id="JBHSFP010000040">
    <property type="protein sequence ID" value="MFC4536159.1"/>
    <property type="molecule type" value="Genomic_DNA"/>
</dbReference>
<protein>
    <recommendedName>
        <fullName evidence="5">Oxidoreductase</fullName>
    </recommendedName>
</protein>
<feature type="region of interest" description="Disordered" evidence="1">
    <location>
        <begin position="170"/>
        <end position="191"/>
    </location>
</feature>
<organism evidence="3 4">
    <name type="scientific">Sphaerisporangium dianthi</name>
    <dbReference type="NCBI Taxonomy" id="1436120"/>
    <lineage>
        <taxon>Bacteria</taxon>
        <taxon>Bacillati</taxon>
        <taxon>Actinomycetota</taxon>
        <taxon>Actinomycetes</taxon>
        <taxon>Streptosporangiales</taxon>
        <taxon>Streptosporangiaceae</taxon>
        <taxon>Sphaerisporangium</taxon>
    </lineage>
</organism>
<evidence type="ECO:0000256" key="2">
    <source>
        <dbReference type="SAM" id="Phobius"/>
    </source>
</evidence>
<comment type="caution">
    <text evidence="3">The sequence shown here is derived from an EMBL/GenBank/DDBJ whole genome shotgun (WGS) entry which is preliminary data.</text>
</comment>
<gene>
    <name evidence="3" type="ORF">ACFO60_35780</name>
</gene>
<evidence type="ECO:0000256" key="1">
    <source>
        <dbReference type="SAM" id="MobiDB-lite"/>
    </source>
</evidence>
<keyword evidence="2" id="KW-1133">Transmembrane helix</keyword>
<keyword evidence="2" id="KW-0812">Transmembrane</keyword>
<feature type="transmembrane region" description="Helical" evidence="2">
    <location>
        <begin position="505"/>
        <end position="529"/>
    </location>
</feature>
<evidence type="ECO:0000313" key="4">
    <source>
        <dbReference type="Proteomes" id="UP001596004"/>
    </source>
</evidence>
<feature type="transmembrane region" description="Helical" evidence="2">
    <location>
        <begin position="474"/>
        <end position="493"/>
    </location>
</feature>
<evidence type="ECO:0000313" key="3">
    <source>
        <dbReference type="EMBL" id="MFC4536159.1"/>
    </source>
</evidence>
<evidence type="ECO:0008006" key="5">
    <source>
        <dbReference type="Google" id="ProtNLM"/>
    </source>
</evidence>
<reference evidence="4" key="1">
    <citation type="journal article" date="2019" name="Int. J. Syst. Evol. Microbiol.">
        <title>The Global Catalogue of Microorganisms (GCM) 10K type strain sequencing project: providing services to taxonomists for standard genome sequencing and annotation.</title>
        <authorList>
            <consortium name="The Broad Institute Genomics Platform"/>
            <consortium name="The Broad Institute Genome Sequencing Center for Infectious Disease"/>
            <person name="Wu L."/>
            <person name="Ma J."/>
        </authorList>
    </citation>
    <scope>NUCLEOTIDE SEQUENCE [LARGE SCALE GENOMIC DNA]</scope>
    <source>
        <strain evidence="4">CGMCC 4.7132</strain>
    </source>
</reference>
<dbReference type="Proteomes" id="UP001596004">
    <property type="component" value="Unassembled WGS sequence"/>
</dbReference>
<proteinExistence type="predicted"/>
<keyword evidence="2" id="KW-0472">Membrane</keyword>
<accession>A0ABV9CSV1</accession>
<feature type="transmembrane region" description="Helical" evidence="2">
    <location>
        <begin position="445"/>
        <end position="462"/>
    </location>
</feature>